<feature type="domain" description="Ketopantoate reductase N-terminal" evidence="6">
    <location>
        <begin position="3"/>
        <end position="100"/>
    </location>
</feature>
<dbReference type="Pfam" id="PF02317">
    <property type="entry name" value="Octopine_DH"/>
    <property type="match status" value="1"/>
</dbReference>
<dbReference type="UniPathway" id="UPA00028">
    <property type="reaction ID" value="UER00004"/>
</dbReference>
<dbReference type="Proteomes" id="UP000199365">
    <property type="component" value="Unassembled WGS sequence"/>
</dbReference>
<evidence type="ECO:0000256" key="3">
    <source>
        <dbReference type="ARBA" id="ARBA00022655"/>
    </source>
</evidence>
<feature type="domain" description="Opine dehydrogenase" evidence="5">
    <location>
        <begin position="180"/>
        <end position="318"/>
    </location>
</feature>
<dbReference type="Gene3D" id="3.40.50.720">
    <property type="entry name" value="NAD(P)-binding Rossmann-like Domain"/>
    <property type="match status" value="1"/>
</dbReference>
<dbReference type="GO" id="GO:0008677">
    <property type="term" value="F:2-dehydropantoate 2-reductase activity"/>
    <property type="evidence" value="ECO:0007669"/>
    <property type="project" value="UniProtKB-EC"/>
</dbReference>
<protein>
    <recommendedName>
        <fullName evidence="2">2-dehydropantoate 2-reductase</fullName>
    </recommendedName>
</protein>
<dbReference type="RefSeq" id="WP_090811263.1">
    <property type="nucleotide sequence ID" value="NZ_FNKX01000003.1"/>
</dbReference>
<organism evidence="7 8">
    <name type="scientific">Paraburkholderia tuberum</name>
    <dbReference type="NCBI Taxonomy" id="157910"/>
    <lineage>
        <taxon>Bacteria</taxon>
        <taxon>Pseudomonadati</taxon>
        <taxon>Pseudomonadota</taxon>
        <taxon>Betaproteobacteria</taxon>
        <taxon>Burkholderiales</taxon>
        <taxon>Burkholderiaceae</taxon>
        <taxon>Paraburkholderia</taxon>
    </lineage>
</organism>
<dbReference type="InterPro" id="IPR051729">
    <property type="entry name" value="Opine/Lysopine_DH"/>
</dbReference>
<dbReference type="InterPro" id="IPR008927">
    <property type="entry name" value="6-PGluconate_DH-like_C_sf"/>
</dbReference>
<name>A0A1H1KCR1_9BURK</name>
<dbReference type="Pfam" id="PF02558">
    <property type="entry name" value="ApbA"/>
    <property type="match status" value="1"/>
</dbReference>
<dbReference type="InterPro" id="IPR036291">
    <property type="entry name" value="NAD(P)-bd_dom_sf"/>
</dbReference>
<dbReference type="SUPFAM" id="SSF51735">
    <property type="entry name" value="NAD(P)-binding Rossmann-fold domains"/>
    <property type="match status" value="1"/>
</dbReference>
<dbReference type="AlphaFoldDB" id="A0A1H1KCR1"/>
<comment type="pathway">
    <text evidence="1">Cofactor biosynthesis; (R)-pantothenate biosynthesis; (R)-pantoate from 3-methyl-2-oxobutanoate: step 2/2.</text>
</comment>
<evidence type="ECO:0000313" key="7">
    <source>
        <dbReference type="EMBL" id="SDR59862.1"/>
    </source>
</evidence>
<evidence type="ECO:0000256" key="4">
    <source>
        <dbReference type="ARBA" id="ARBA00048793"/>
    </source>
</evidence>
<sequence length="357" mass="38463">MQVTIVGAGAIALGYAAYLIQNGHKPKVWSPSGARTADFVTGLPLHVKGAVEGEFYLEVCGKAEDVGDADVIILALPAYGYRFVLDSIIPHIRAHHSVIISAHLSFAALYISQRLAARGLVIPIAAWSTTVLTCKTQSARAITVRTIRAKVDMAAFPTRHIHRIHTTCVSLFGDRFALKDDMLTLTLSNINPQDHMGIALANLTRIEKGESWSQNSNLTPTVGRLLEALDQERLTIAAAFGKSVRTTFDHCRLSFGVVGDSLSAISEQLVRQGSDPLGPTDIATRYVLEDVPFGLVPTLRLAELAGVRAPLHEGGVVILGACYGRDFVADNDILPEIGPLQIDTLKRLVVDGYAVPT</sequence>
<proteinExistence type="predicted"/>
<keyword evidence="8" id="KW-1185">Reference proteome</keyword>
<dbReference type="InterPro" id="IPR013328">
    <property type="entry name" value="6PGD_dom2"/>
</dbReference>
<dbReference type="GO" id="GO:0015940">
    <property type="term" value="P:pantothenate biosynthetic process"/>
    <property type="evidence" value="ECO:0007669"/>
    <property type="project" value="UniProtKB-UniPathway"/>
</dbReference>
<dbReference type="InterPro" id="IPR003421">
    <property type="entry name" value="Opine_DH"/>
</dbReference>
<evidence type="ECO:0000256" key="2">
    <source>
        <dbReference type="ARBA" id="ARBA00019465"/>
    </source>
</evidence>
<dbReference type="EMBL" id="FNKX01000003">
    <property type="protein sequence ID" value="SDR59862.1"/>
    <property type="molecule type" value="Genomic_DNA"/>
</dbReference>
<reference evidence="8" key="1">
    <citation type="submission" date="2016-10" db="EMBL/GenBank/DDBJ databases">
        <authorList>
            <person name="Varghese N."/>
            <person name="Submissions S."/>
        </authorList>
    </citation>
    <scope>NUCLEOTIDE SEQUENCE [LARGE SCALE GENOMIC DNA]</scope>
    <source>
        <strain evidence="8">DUS833</strain>
    </source>
</reference>
<comment type="catalytic activity">
    <reaction evidence="4">
        <text>(R)-pantoate + NADP(+) = 2-dehydropantoate + NADPH + H(+)</text>
        <dbReference type="Rhea" id="RHEA:16233"/>
        <dbReference type="ChEBI" id="CHEBI:11561"/>
        <dbReference type="ChEBI" id="CHEBI:15378"/>
        <dbReference type="ChEBI" id="CHEBI:15980"/>
        <dbReference type="ChEBI" id="CHEBI:57783"/>
        <dbReference type="ChEBI" id="CHEBI:58349"/>
        <dbReference type="EC" id="1.1.1.169"/>
    </reaction>
</comment>
<evidence type="ECO:0000259" key="6">
    <source>
        <dbReference type="Pfam" id="PF02558"/>
    </source>
</evidence>
<dbReference type="InterPro" id="IPR013332">
    <property type="entry name" value="KPR_N"/>
</dbReference>
<dbReference type="Gene3D" id="1.10.1040.10">
    <property type="entry name" value="N-(1-d-carboxylethyl)-l-norvaline Dehydrogenase, domain 2"/>
    <property type="match status" value="1"/>
</dbReference>
<gene>
    <name evidence="7" type="ORF">SAMN05445850_6994</name>
</gene>
<evidence type="ECO:0000259" key="5">
    <source>
        <dbReference type="Pfam" id="PF02317"/>
    </source>
</evidence>
<keyword evidence="3" id="KW-0566">Pantothenate biosynthesis</keyword>
<evidence type="ECO:0000256" key="1">
    <source>
        <dbReference type="ARBA" id="ARBA00004994"/>
    </source>
</evidence>
<dbReference type="PANTHER" id="PTHR38015:SF1">
    <property type="entry name" value="OPINE DEHYDROGENASE DOMAIN-CONTAINING PROTEIN"/>
    <property type="match status" value="1"/>
</dbReference>
<dbReference type="STRING" id="157910.SAMN05445850_6994"/>
<accession>A0A1H1KCR1</accession>
<dbReference type="SUPFAM" id="SSF48179">
    <property type="entry name" value="6-phosphogluconate dehydrogenase C-terminal domain-like"/>
    <property type="match status" value="1"/>
</dbReference>
<evidence type="ECO:0000313" key="8">
    <source>
        <dbReference type="Proteomes" id="UP000199365"/>
    </source>
</evidence>
<dbReference type="PANTHER" id="PTHR38015">
    <property type="entry name" value="BLR6086 PROTEIN"/>
    <property type="match status" value="1"/>
</dbReference>